<evidence type="ECO:0000313" key="4">
    <source>
        <dbReference type="EMBL" id="MBB6627569.1"/>
    </source>
</evidence>
<name>A0A7X0VAB1_9ACTN</name>
<dbReference type="InterPro" id="IPR045337">
    <property type="entry name" value="MmgE_PrpD_C"/>
</dbReference>
<proteinExistence type="inferred from homology"/>
<evidence type="ECO:0000259" key="3">
    <source>
        <dbReference type="Pfam" id="PF19305"/>
    </source>
</evidence>
<dbReference type="GO" id="GO:0016829">
    <property type="term" value="F:lyase activity"/>
    <property type="evidence" value="ECO:0007669"/>
    <property type="project" value="InterPro"/>
</dbReference>
<dbReference type="Proteomes" id="UP000523955">
    <property type="component" value="Unassembled WGS sequence"/>
</dbReference>
<feature type="domain" description="MmgE/PrpD C-terminal" evidence="3">
    <location>
        <begin position="293"/>
        <end position="444"/>
    </location>
</feature>
<dbReference type="Pfam" id="PF03972">
    <property type="entry name" value="MmgE_PrpD_N"/>
    <property type="match status" value="1"/>
</dbReference>
<dbReference type="InterPro" id="IPR036148">
    <property type="entry name" value="MmgE/PrpD_sf"/>
</dbReference>
<comment type="caution">
    <text evidence="4">The sequence shown here is derived from an EMBL/GenBank/DDBJ whole genome shotgun (WGS) entry which is preliminary data.</text>
</comment>
<dbReference type="PANTHER" id="PTHR16943:SF8">
    <property type="entry name" value="2-METHYLCITRATE DEHYDRATASE"/>
    <property type="match status" value="1"/>
</dbReference>
<sequence length="474" mass="50180">MTNAIDARHTQVAEAPVSLGAPTAIERIARFVSSVDPADMDDLTIRAAARAFADTFAVSVGARRDPLTGVLRTWTAGEGGAGTIWAGVVPAGCTEERAAHINAAMAHVLDFDDASTVMRGHPSAVLFPAIVAVGESSKATGREVSAAYSVGFEVWMKIARAVSTEHYKLGWHATATLGTIAAAAAVSNLLRLSETEVARALGIAVSQASGTRQAFGTMAKSYQVGAAAAAGLQAARLAQAGLTSSPDALDAAEAGFLALYCVPGARELLDAHLATLGEAPGELLARGVEVKRFPLCYATHRAIALALELREEHSLNAEDIVRVEVETNAHGMEPLIHHRPMTGLEAKFSMEFAVAAALIDGAVRLRSFDTEDVQRPEIQALLRRVVGHEGPGDLNPRWTTMTIQTRDGAVITRTMHDLKGSAQQPLDDTELLAKVVDCYQYAGLEADDGRRFATTCLDWADVDIRELVRSSGVA</sequence>
<dbReference type="RefSeq" id="WP_185252714.1">
    <property type="nucleotide sequence ID" value="NZ_JACKXE010000001.1"/>
</dbReference>
<keyword evidence="5" id="KW-1185">Reference proteome</keyword>
<dbReference type="EMBL" id="JACKXE010000001">
    <property type="protein sequence ID" value="MBB6627569.1"/>
    <property type="molecule type" value="Genomic_DNA"/>
</dbReference>
<dbReference type="InterPro" id="IPR045336">
    <property type="entry name" value="MmgE_PrpD_N"/>
</dbReference>
<accession>A0A7X0VAB1</accession>
<dbReference type="PANTHER" id="PTHR16943">
    <property type="entry name" value="2-METHYLCITRATE DEHYDRATASE-RELATED"/>
    <property type="match status" value="1"/>
</dbReference>
<dbReference type="SUPFAM" id="SSF103378">
    <property type="entry name" value="2-methylcitrate dehydratase PrpD"/>
    <property type="match status" value="1"/>
</dbReference>
<protein>
    <submittedName>
        <fullName evidence="4">MmgE/PrpD family protein</fullName>
    </submittedName>
</protein>
<evidence type="ECO:0000256" key="1">
    <source>
        <dbReference type="ARBA" id="ARBA00006174"/>
    </source>
</evidence>
<evidence type="ECO:0000259" key="2">
    <source>
        <dbReference type="Pfam" id="PF03972"/>
    </source>
</evidence>
<organism evidence="4 5">
    <name type="scientific">Nocardioides luti</name>
    <dbReference type="NCBI Taxonomy" id="2761101"/>
    <lineage>
        <taxon>Bacteria</taxon>
        <taxon>Bacillati</taxon>
        <taxon>Actinomycetota</taxon>
        <taxon>Actinomycetes</taxon>
        <taxon>Propionibacteriales</taxon>
        <taxon>Nocardioidaceae</taxon>
        <taxon>Nocardioides</taxon>
    </lineage>
</organism>
<dbReference type="Gene3D" id="1.10.4100.10">
    <property type="entry name" value="2-methylcitrate dehydratase PrpD"/>
    <property type="match status" value="1"/>
</dbReference>
<dbReference type="InterPro" id="IPR005656">
    <property type="entry name" value="MmgE_PrpD"/>
</dbReference>
<gene>
    <name evidence="4" type="ORF">H5V45_09560</name>
</gene>
<dbReference type="InterPro" id="IPR042183">
    <property type="entry name" value="MmgE/PrpD_sf_1"/>
</dbReference>
<dbReference type="Pfam" id="PF19305">
    <property type="entry name" value="MmgE_PrpD_C"/>
    <property type="match status" value="1"/>
</dbReference>
<feature type="domain" description="MmgE/PrpD N-terminal" evidence="2">
    <location>
        <begin position="26"/>
        <end position="261"/>
    </location>
</feature>
<dbReference type="AlphaFoldDB" id="A0A7X0VAB1"/>
<dbReference type="Gene3D" id="3.30.1330.120">
    <property type="entry name" value="2-methylcitrate dehydratase PrpD"/>
    <property type="match status" value="1"/>
</dbReference>
<reference evidence="4 5" key="1">
    <citation type="submission" date="2020-08" db="EMBL/GenBank/DDBJ databases">
        <authorList>
            <person name="Seo M.-J."/>
        </authorList>
    </citation>
    <scope>NUCLEOTIDE SEQUENCE [LARGE SCALE GENOMIC DNA]</scope>
    <source>
        <strain evidence="4 5">KIGAM211</strain>
    </source>
</reference>
<comment type="similarity">
    <text evidence="1">Belongs to the PrpD family.</text>
</comment>
<dbReference type="InterPro" id="IPR042188">
    <property type="entry name" value="MmgE/PrpD_sf_2"/>
</dbReference>
<evidence type="ECO:0000313" key="5">
    <source>
        <dbReference type="Proteomes" id="UP000523955"/>
    </source>
</evidence>